<name>A0A1S8B8A4_9PEZI</name>
<comment type="subcellular location">
    <subcellularLocation>
        <location evidence="1">Membrane</location>
        <topology evidence="1">Multi-pass membrane protein</topology>
    </subcellularLocation>
</comment>
<evidence type="ECO:0000313" key="11">
    <source>
        <dbReference type="Proteomes" id="UP000190776"/>
    </source>
</evidence>
<evidence type="ECO:0000313" key="9">
    <source>
        <dbReference type="EMBL" id="KAL0262826.1"/>
    </source>
</evidence>
<protein>
    <submittedName>
        <fullName evidence="10">Putative MFS-type transporter</fullName>
    </submittedName>
</protein>
<evidence type="ECO:0000313" key="10">
    <source>
        <dbReference type="EMBL" id="OMP83767.1"/>
    </source>
</evidence>
<evidence type="ECO:0000256" key="5">
    <source>
        <dbReference type="ARBA" id="ARBA00023136"/>
    </source>
</evidence>
<dbReference type="GO" id="GO:0016020">
    <property type="term" value="C:membrane"/>
    <property type="evidence" value="ECO:0007669"/>
    <property type="project" value="UniProtKB-SubCell"/>
</dbReference>
<dbReference type="GO" id="GO:0022857">
    <property type="term" value="F:transmembrane transporter activity"/>
    <property type="evidence" value="ECO:0007669"/>
    <property type="project" value="InterPro"/>
</dbReference>
<dbReference type="EMBL" id="JAJVCZ030000002">
    <property type="protein sequence ID" value="KAL0262826.1"/>
    <property type="molecule type" value="Genomic_DNA"/>
</dbReference>
<feature type="transmembrane region" description="Helical" evidence="7">
    <location>
        <begin position="431"/>
        <end position="448"/>
    </location>
</feature>
<accession>A0A1S8B8A4</accession>
<evidence type="ECO:0000256" key="6">
    <source>
        <dbReference type="SAM" id="MobiDB-lite"/>
    </source>
</evidence>
<sequence>MLCSKPSQFPSHRTERSSTMDSAWSEKDLPGYDARSVRSASTTSSGNTHVPPVVHYQANERDVDRYRNSFGAIIDTTYMQPGGDDVYDAKVKLLNEALLDMGMGRYQWLLTVVTGLGWFLDSFWMFSFAFIQPAVQNEAKFFTSNAALLTVCQYVGLTVGASVLPMVSDFIGRKTVFNFSLALMCITGLIGAGMPTFTGLCVVATFMSIAAGGNQAVDSSIFLEIIPASHQYLLTMQGAYSGLGKLVAALVSWPLISKYSCAADATPETCNYATNMGWRYAWWTLGAITCVFCIIRYFFTLHETPKFLLGQNRDADVVATVTAIAHHNGRQTWLTLDAFQHIEKIHGPPTLRATPANSSKARLCLQPFRPSWLRTLFCTRNLRTSTTVLIVIWSLVGLAFPLHAAFVTRWLAARHPSTNAFSTSLTFQTHVYTALCAIPGPIVAGFLIETERLGRKKTGAAATLLAGVLSFAYASARSKGDVIAWQCVLAFAQNAVVSLMFLYVAETFAAPVRGTGMGVVGAAGRAAGLVGALVVALCESSSSSAPVWVASGCWIVAGALWMALPYEMRARASN</sequence>
<dbReference type="Proteomes" id="UP000190776">
    <property type="component" value="Unassembled WGS sequence"/>
</dbReference>
<keyword evidence="4 7" id="KW-1133">Transmembrane helix</keyword>
<dbReference type="PROSITE" id="PS50850">
    <property type="entry name" value="MFS"/>
    <property type="match status" value="1"/>
</dbReference>
<feature type="domain" description="Major facilitator superfamily (MFS) profile" evidence="8">
    <location>
        <begin position="110"/>
        <end position="569"/>
    </location>
</feature>
<feature type="transmembrane region" description="Helical" evidence="7">
    <location>
        <begin position="460"/>
        <end position="476"/>
    </location>
</feature>
<dbReference type="SUPFAM" id="SSF103473">
    <property type="entry name" value="MFS general substrate transporter"/>
    <property type="match status" value="1"/>
</dbReference>
<comment type="caution">
    <text evidence="10">The sequence shown here is derived from an EMBL/GenBank/DDBJ whole genome shotgun (WGS) entry which is preliminary data.</text>
</comment>
<feature type="region of interest" description="Disordered" evidence="6">
    <location>
        <begin position="1"/>
        <end position="52"/>
    </location>
</feature>
<dbReference type="Gene3D" id="1.20.1250.20">
    <property type="entry name" value="MFS general substrate transporter like domains"/>
    <property type="match status" value="1"/>
</dbReference>
<dbReference type="PANTHER" id="PTHR23511:SF5">
    <property type="entry name" value="MAJOR FACILITATOR-TYPE TRANSPORTER HXNZ-RELATED"/>
    <property type="match status" value="1"/>
</dbReference>
<dbReference type="InterPro" id="IPR020846">
    <property type="entry name" value="MFS_dom"/>
</dbReference>
<organism evidence="10 11">
    <name type="scientific">Diplodia seriata</name>
    <dbReference type="NCBI Taxonomy" id="420778"/>
    <lineage>
        <taxon>Eukaryota</taxon>
        <taxon>Fungi</taxon>
        <taxon>Dikarya</taxon>
        <taxon>Ascomycota</taxon>
        <taxon>Pezizomycotina</taxon>
        <taxon>Dothideomycetes</taxon>
        <taxon>Dothideomycetes incertae sedis</taxon>
        <taxon>Botryosphaeriales</taxon>
        <taxon>Botryosphaeriaceae</taxon>
        <taxon>Diplodia</taxon>
    </lineage>
</organism>
<feature type="transmembrane region" description="Helical" evidence="7">
    <location>
        <begin position="388"/>
        <end position="411"/>
    </location>
</feature>
<feature type="compositionally biased region" description="Basic and acidic residues" evidence="6">
    <location>
        <begin position="12"/>
        <end position="30"/>
    </location>
</feature>
<dbReference type="EMBL" id="MSZU01000111">
    <property type="protein sequence ID" value="OMP83767.1"/>
    <property type="molecule type" value="Genomic_DNA"/>
</dbReference>
<reference evidence="10 11" key="1">
    <citation type="submission" date="2017-01" db="EMBL/GenBank/DDBJ databases">
        <title>Draft genome sequence of Diplodia seriata F98.1, a fungal species involved in grapevine trunk diseases.</title>
        <authorList>
            <person name="Robert-Siegwald G."/>
            <person name="Vallet J."/>
            <person name="Abou-Mansour E."/>
            <person name="Xu J."/>
            <person name="Rey P."/>
            <person name="Bertsch C."/>
            <person name="Rego C."/>
            <person name="Larignon P."/>
            <person name="Fontaine F."/>
            <person name="Lebrun M.-H."/>
        </authorList>
    </citation>
    <scope>NUCLEOTIDE SEQUENCE [LARGE SCALE GENOMIC DNA]</scope>
    <source>
        <strain evidence="10 11">F98.1</strain>
    </source>
</reference>
<keyword evidence="3 7" id="KW-0812">Transmembrane</keyword>
<proteinExistence type="predicted"/>
<evidence type="ECO:0000313" key="12">
    <source>
        <dbReference type="Proteomes" id="UP001430584"/>
    </source>
</evidence>
<keyword evidence="2" id="KW-0813">Transport</keyword>
<dbReference type="PANTHER" id="PTHR23511">
    <property type="entry name" value="SYNAPTIC VESICLE GLYCOPROTEIN 2"/>
    <property type="match status" value="1"/>
</dbReference>
<reference evidence="9 12" key="2">
    <citation type="submission" date="2024-02" db="EMBL/GenBank/DDBJ databases">
        <title>De novo assembly and annotation of 12 fungi associated with fruit tree decline syndrome in Ontario, Canada.</title>
        <authorList>
            <person name="Sulman M."/>
            <person name="Ellouze W."/>
            <person name="Ilyukhin E."/>
        </authorList>
    </citation>
    <scope>NUCLEOTIDE SEQUENCE [LARGE SCALE GENOMIC DNA]</scope>
    <source>
        <strain evidence="9 12">FDS-637</strain>
    </source>
</reference>
<evidence type="ECO:0000259" key="8">
    <source>
        <dbReference type="PROSITE" id="PS50850"/>
    </source>
</evidence>
<feature type="compositionally biased region" description="Polar residues" evidence="6">
    <location>
        <begin position="1"/>
        <end position="11"/>
    </location>
</feature>
<feature type="transmembrane region" description="Helical" evidence="7">
    <location>
        <begin position="108"/>
        <end position="131"/>
    </location>
</feature>
<keyword evidence="5 7" id="KW-0472">Membrane</keyword>
<dbReference type="CDD" id="cd17316">
    <property type="entry name" value="MFS_SV2_like"/>
    <property type="match status" value="1"/>
</dbReference>
<dbReference type="OrthoDB" id="4139357at2759"/>
<feature type="transmembrane region" description="Helical" evidence="7">
    <location>
        <begin position="543"/>
        <end position="564"/>
    </location>
</feature>
<feature type="transmembrane region" description="Helical" evidence="7">
    <location>
        <begin position="517"/>
        <end position="537"/>
    </location>
</feature>
<dbReference type="InterPro" id="IPR036259">
    <property type="entry name" value="MFS_trans_sf"/>
</dbReference>
<evidence type="ECO:0000256" key="7">
    <source>
        <dbReference type="SAM" id="Phobius"/>
    </source>
</evidence>
<evidence type="ECO:0000256" key="2">
    <source>
        <dbReference type="ARBA" id="ARBA00022448"/>
    </source>
</evidence>
<evidence type="ECO:0000256" key="4">
    <source>
        <dbReference type="ARBA" id="ARBA00022989"/>
    </source>
</evidence>
<feature type="transmembrane region" description="Helical" evidence="7">
    <location>
        <begin position="482"/>
        <end position="505"/>
    </location>
</feature>
<keyword evidence="12" id="KW-1185">Reference proteome</keyword>
<feature type="transmembrane region" description="Helical" evidence="7">
    <location>
        <begin position="146"/>
        <end position="167"/>
    </location>
</feature>
<gene>
    <name evidence="10" type="ORF">BK809_0005148</name>
    <name evidence="9" type="ORF">SLS55_001800</name>
</gene>
<evidence type="ECO:0000256" key="3">
    <source>
        <dbReference type="ARBA" id="ARBA00022692"/>
    </source>
</evidence>
<dbReference type="Proteomes" id="UP001430584">
    <property type="component" value="Unassembled WGS sequence"/>
</dbReference>
<feature type="transmembrane region" description="Helical" evidence="7">
    <location>
        <begin position="280"/>
        <end position="299"/>
    </location>
</feature>
<dbReference type="InterPro" id="IPR011701">
    <property type="entry name" value="MFS"/>
</dbReference>
<evidence type="ECO:0000256" key="1">
    <source>
        <dbReference type="ARBA" id="ARBA00004141"/>
    </source>
</evidence>
<dbReference type="AlphaFoldDB" id="A0A1S8B8A4"/>
<dbReference type="Pfam" id="PF07690">
    <property type="entry name" value="MFS_1"/>
    <property type="match status" value="1"/>
</dbReference>
<feature type="transmembrane region" description="Helical" evidence="7">
    <location>
        <begin position="179"/>
        <end position="210"/>
    </location>
</feature>